<gene>
    <name evidence="2" type="ordered locus">MSWAN_2192</name>
</gene>
<proteinExistence type="predicted"/>
<feature type="transmembrane region" description="Helical" evidence="1">
    <location>
        <begin position="62"/>
        <end position="87"/>
    </location>
</feature>
<dbReference type="AlphaFoldDB" id="F6D423"/>
<keyword evidence="1" id="KW-0812">Transmembrane</keyword>
<dbReference type="InterPro" id="IPR010001">
    <property type="entry name" value="BofA"/>
</dbReference>
<keyword evidence="1" id="KW-0472">Membrane</keyword>
<reference evidence="2 3" key="1">
    <citation type="journal article" date="2014" name="Int. J. Syst. Evol. Microbiol.">
        <title>Methanobacterium paludis sp. nov. and a novel strain of Methanobacterium lacus isolated from northern peatlands.</title>
        <authorList>
            <person name="Cadillo-Quiroz H."/>
            <person name="Brauer S.L."/>
            <person name="Goodson N."/>
            <person name="Yavitt J.B."/>
            <person name="Zinder S.H."/>
        </authorList>
    </citation>
    <scope>NUCLEOTIDE SEQUENCE [LARGE SCALE GENOMIC DNA]</scope>
    <source>
        <strain evidence="3">DSM 25820 / JCM 18151 / SWAN1</strain>
    </source>
</reference>
<dbReference type="HOGENOM" id="CLU_188102_0_0_2"/>
<evidence type="ECO:0000256" key="1">
    <source>
        <dbReference type="SAM" id="Phobius"/>
    </source>
</evidence>
<dbReference type="Proteomes" id="UP000009231">
    <property type="component" value="Chromosome"/>
</dbReference>
<protein>
    <submittedName>
        <fullName evidence="2">SigmaK-factor processing regulatory BofA</fullName>
    </submittedName>
</protein>
<dbReference type="EMBL" id="CP002772">
    <property type="protein sequence ID" value="AEG19200.1"/>
    <property type="molecule type" value="Genomic_DNA"/>
</dbReference>
<keyword evidence="3" id="KW-1185">Reference proteome</keyword>
<evidence type="ECO:0000313" key="2">
    <source>
        <dbReference type="EMBL" id="AEG19200.1"/>
    </source>
</evidence>
<name>F6D423_METPW</name>
<dbReference type="eggNOG" id="arCOG11241">
    <property type="taxonomic scope" value="Archaea"/>
</dbReference>
<dbReference type="Pfam" id="PF07441">
    <property type="entry name" value="BofA"/>
    <property type="match status" value="1"/>
</dbReference>
<evidence type="ECO:0000313" key="3">
    <source>
        <dbReference type="Proteomes" id="UP000009231"/>
    </source>
</evidence>
<sequence>MIIMVVESILVGIFLVILLIVGLIILFKAAGIIIKILLHMALGFVLLFIVDLIPIINVPINIITVLVAGFGGVFGVVLLIILSVLGISWL</sequence>
<feature type="transmembrane region" description="Helical" evidence="1">
    <location>
        <begin position="36"/>
        <end position="56"/>
    </location>
</feature>
<dbReference type="KEGG" id="mew:MSWAN_2192"/>
<feature type="transmembrane region" description="Helical" evidence="1">
    <location>
        <begin position="6"/>
        <end position="27"/>
    </location>
</feature>
<accession>F6D423</accession>
<keyword evidence="1" id="KW-1133">Transmembrane helix</keyword>
<organism evidence="2 3">
    <name type="scientific">Methanobacterium paludis (strain DSM 25820 / JCM 18151 / SWAN1)</name>
    <dbReference type="NCBI Taxonomy" id="868131"/>
    <lineage>
        <taxon>Archaea</taxon>
        <taxon>Methanobacteriati</taxon>
        <taxon>Methanobacteriota</taxon>
        <taxon>Methanomada group</taxon>
        <taxon>Methanobacteria</taxon>
        <taxon>Methanobacteriales</taxon>
        <taxon>Methanobacteriaceae</taxon>
        <taxon>Methanobacterium</taxon>
    </lineage>
</organism>